<feature type="zinc finger region" description="dksA C4-type" evidence="1">
    <location>
        <begin position="71"/>
        <end position="95"/>
    </location>
</feature>
<dbReference type="Gene3D" id="1.20.120.910">
    <property type="entry name" value="DksA, coiled-coil domain"/>
    <property type="match status" value="1"/>
</dbReference>
<proteinExistence type="predicted"/>
<organism evidence="2 3">
    <name type="scientific">Tritonibacter mobilis F1926</name>
    <dbReference type="NCBI Taxonomy" id="1265309"/>
    <lineage>
        <taxon>Bacteria</taxon>
        <taxon>Pseudomonadati</taxon>
        <taxon>Pseudomonadota</taxon>
        <taxon>Alphaproteobacteria</taxon>
        <taxon>Rhodobacterales</taxon>
        <taxon>Paracoccaceae</taxon>
        <taxon>Tritonibacter</taxon>
    </lineage>
</organism>
<dbReference type="AlphaFoldDB" id="A0A1B1A078"/>
<evidence type="ECO:0000313" key="2">
    <source>
        <dbReference type="EMBL" id="ANP39941.1"/>
    </source>
</evidence>
<dbReference type="KEGG" id="rmb:K529_004105"/>
<dbReference type="Proteomes" id="UP000013243">
    <property type="component" value="Chromosome"/>
</dbReference>
<evidence type="ECO:0000256" key="1">
    <source>
        <dbReference type="PROSITE-ProRule" id="PRU00510"/>
    </source>
</evidence>
<dbReference type="EMBL" id="CP015230">
    <property type="protein sequence ID" value="ANP39941.1"/>
    <property type="molecule type" value="Genomic_DNA"/>
</dbReference>
<dbReference type="OrthoDB" id="1121111at2"/>
<reference evidence="2 3" key="1">
    <citation type="journal article" date="2016" name="ISME J.">
        <title>Global occurrence and heterogeneity of the Roseobacter-clade species Ruegeria mobilis.</title>
        <authorList>
            <person name="Sonnenschein E."/>
            <person name="Gram L."/>
        </authorList>
    </citation>
    <scope>NUCLEOTIDE SEQUENCE [LARGE SCALE GENOMIC DNA]</scope>
    <source>
        <strain evidence="2 3">F1926</strain>
    </source>
</reference>
<protein>
    <submittedName>
        <fullName evidence="2">Conjugal transfer protein TraR</fullName>
    </submittedName>
</protein>
<dbReference type="GeneID" id="28248987"/>
<sequence>MDFNVQKKCLETRLSALSAGMLAGQGLSALARASEAQIAGRGSRASTLAGREMRAILTALDRLKAGEYGYCRICGADISPEQLRAHPEIPFCESCSA</sequence>
<dbReference type="RefSeq" id="WP_005650805.1">
    <property type="nucleotide sequence ID" value="NZ_CP015230.1"/>
</dbReference>
<accession>A0A1B1A078</accession>
<dbReference type="STRING" id="1265309.K529_004105"/>
<name>A0A1B1A078_9RHOB</name>
<gene>
    <name evidence="2" type="ORF">K529_004105</name>
</gene>
<evidence type="ECO:0000313" key="3">
    <source>
        <dbReference type="Proteomes" id="UP000013243"/>
    </source>
</evidence>
<dbReference type="PROSITE" id="PS51128">
    <property type="entry name" value="ZF_DKSA_2"/>
    <property type="match status" value="1"/>
</dbReference>